<accession>A0AAV2TQR4</accession>
<reference evidence="2" key="1">
    <citation type="submission" date="2024-06" db="EMBL/GenBank/DDBJ databases">
        <authorList>
            <person name="Liu X."/>
            <person name="Lenzi L."/>
            <person name="Haldenby T S."/>
            <person name="Uol C."/>
        </authorList>
    </citation>
    <scope>NUCLEOTIDE SEQUENCE</scope>
</reference>
<organism evidence="2 3">
    <name type="scientific">Calicophoron daubneyi</name>
    <name type="common">Rumen fluke</name>
    <name type="synonym">Paramphistomum daubneyi</name>
    <dbReference type="NCBI Taxonomy" id="300641"/>
    <lineage>
        <taxon>Eukaryota</taxon>
        <taxon>Metazoa</taxon>
        <taxon>Spiralia</taxon>
        <taxon>Lophotrochozoa</taxon>
        <taxon>Platyhelminthes</taxon>
        <taxon>Trematoda</taxon>
        <taxon>Digenea</taxon>
        <taxon>Plagiorchiida</taxon>
        <taxon>Pronocephalata</taxon>
        <taxon>Paramphistomoidea</taxon>
        <taxon>Paramphistomidae</taxon>
        <taxon>Calicophoron</taxon>
    </lineage>
</organism>
<proteinExistence type="predicted"/>
<evidence type="ECO:0000313" key="3">
    <source>
        <dbReference type="Proteomes" id="UP001497525"/>
    </source>
</evidence>
<feature type="region of interest" description="Disordered" evidence="1">
    <location>
        <begin position="1"/>
        <end position="25"/>
    </location>
</feature>
<dbReference type="EMBL" id="CAXLJL010000600">
    <property type="protein sequence ID" value="CAL5139221.1"/>
    <property type="molecule type" value="Genomic_DNA"/>
</dbReference>
<comment type="caution">
    <text evidence="2">The sequence shown here is derived from an EMBL/GenBank/DDBJ whole genome shotgun (WGS) entry which is preliminary data.</text>
</comment>
<name>A0AAV2TQR4_CALDB</name>
<gene>
    <name evidence="2" type="ORF">CDAUBV1_LOCUS14255</name>
</gene>
<evidence type="ECO:0000313" key="2">
    <source>
        <dbReference type="EMBL" id="CAL5139221.1"/>
    </source>
</evidence>
<protein>
    <submittedName>
        <fullName evidence="2">Uncharacterized protein</fullName>
    </submittedName>
</protein>
<dbReference type="Proteomes" id="UP001497525">
    <property type="component" value="Unassembled WGS sequence"/>
</dbReference>
<feature type="compositionally biased region" description="Polar residues" evidence="1">
    <location>
        <begin position="1"/>
        <end position="21"/>
    </location>
</feature>
<sequence length="180" mass="19648">MNETSTHLANGTENGITTNGHASKENGSECVVKPGKFICRGPHPELIHLYAETGFLVWIEPKSSMQVMFTYGDTTCDFLCYLEPEVPGVSITLLDEASTISGKHTSKPTLIHSGLAASAAGSLGTRHSCDSNALFNPFSYAIESKNGQCLIELRSLSPKQMEMLKEPIKRPFKLNFELVL</sequence>
<dbReference type="AlphaFoldDB" id="A0AAV2TQR4"/>
<evidence type="ECO:0000256" key="1">
    <source>
        <dbReference type="SAM" id="MobiDB-lite"/>
    </source>
</evidence>